<gene>
    <name evidence="1" type="ORF">METZ01_LOCUS428637</name>
</gene>
<reference evidence="1" key="1">
    <citation type="submission" date="2018-05" db="EMBL/GenBank/DDBJ databases">
        <authorList>
            <person name="Lanie J.A."/>
            <person name="Ng W.-L."/>
            <person name="Kazmierczak K.M."/>
            <person name="Andrzejewski T.M."/>
            <person name="Davidsen T.M."/>
            <person name="Wayne K.J."/>
            <person name="Tettelin H."/>
            <person name="Glass J.I."/>
            <person name="Rusch D."/>
            <person name="Podicherti R."/>
            <person name="Tsui H.-C.T."/>
            <person name="Winkler M.E."/>
        </authorList>
    </citation>
    <scope>NUCLEOTIDE SEQUENCE</scope>
</reference>
<accession>A0A382XXQ4</accession>
<evidence type="ECO:0000313" key="1">
    <source>
        <dbReference type="EMBL" id="SVD75783.1"/>
    </source>
</evidence>
<sequence>RIIEIDGKGKIVWSVTNEDIGEKLFDDACGVQRLPNGNTVVTSYHAKGDSVKLFEVTRDKKVVWRYSGMKAGFHHFQILTTNGKPLTDNTWK</sequence>
<evidence type="ECO:0008006" key="2">
    <source>
        <dbReference type="Google" id="ProtNLM"/>
    </source>
</evidence>
<feature type="non-terminal residue" evidence="1">
    <location>
        <position position="1"/>
    </location>
</feature>
<protein>
    <recommendedName>
        <fullName evidence="2">Arylsulfotransferase N-terminal domain-containing protein</fullName>
    </recommendedName>
</protein>
<name>A0A382XXQ4_9ZZZZ</name>
<proteinExistence type="predicted"/>
<dbReference type="EMBL" id="UINC01171291">
    <property type="protein sequence ID" value="SVD75783.1"/>
    <property type="molecule type" value="Genomic_DNA"/>
</dbReference>
<dbReference type="AlphaFoldDB" id="A0A382XXQ4"/>
<organism evidence="1">
    <name type="scientific">marine metagenome</name>
    <dbReference type="NCBI Taxonomy" id="408172"/>
    <lineage>
        <taxon>unclassified sequences</taxon>
        <taxon>metagenomes</taxon>
        <taxon>ecological metagenomes</taxon>
    </lineage>
</organism>